<comment type="caution">
    <text evidence="1">The sequence shown here is derived from an EMBL/GenBank/DDBJ whole genome shotgun (WGS) entry which is preliminary data.</text>
</comment>
<organism evidence="1 2">
    <name type="scientific">Pyropia yezoensis</name>
    <name type="common">Susabi-nori</name>
    <name type="synonym">Porphyra yezoensis</name>
    <dbReference type="NCBI Taxonomy" id="2788"/>
    <lineage>
        <taxon>Eukaryota</taxon>
        <taxon>Rhodophyta</taxon>
        <taxon>Bangiophyceae</taxon>
        <taxon>Bangiales</taxon>
        <taxon>Bangiaceae</taxon>
        <taxon>Pyropia</taxon>
    </lineage>
</organism>
<keyword evidence="2" id="KW-1185">Reference proteome</keyword>
<dbReference type="Proteomes" id="UP000798662">
    <property type="component" value="Chromosome 3"/>
</dbReference>
<dbReference type="EMBL" id="CM020620">
    <property type="protein sequence ID" value="KAK1870377.1"/>
    <property type="molecule type" value="Genomic_DNA"/>
</dbReference>
<protein>
    <submittedName>
        <fullName evidence="1">Uncharacterized protein</fullName>
    </submittedName>
</protein>
<evidence type="ECO:0000313" key="2">
    <source>
        <dbReference type="Proteomes" id="UP000798662"/>
    </source>
</evidence>
<reference evidence="1" key="1">
    <citation type="submission" date="2019-11" db="EMBL/GenBank/DDBJ databases">
        <title>Nori genome reveals adaptations in red seaweeds to the harsh intertidal environment.</title>
        <authorList>
            <person name="Wang D."/>
            <person name="Mao Y."/>
        </authorList>
    </citation>
    <scope>NUCLEOTIDE SEQUENCE</scope>
    <source>
        <tissue evidence="1">Gametophyte</tissue>
    </source>
</reference>
<proteinExistence type="predicted"/>
<gene>
    <name evidence="1" type="ORF">I4F81_012839</name>
</gene>
<sequence length="868" mass="89771">MSSSTAFAAPPLTRTLYFADARHGRYSRGPAAAAAVVGHIPGGGVRRRCLAGGPAAAVRASGDLPGPVPPLVGGKDNSSSAAPSSSYSFSKNSDVSVPGYTVPDTLVAVACAAADAAGNEVRRWFRSPALTVETKADTSPVTAADRAVEAAVRAVLAARVPNHAVLGEEGDGADAFAVADVGADVDPDSPTGREVFTWVVDPIDGTKSFMTGKATFGTLLALLRNGVPVLGIIDQPITRERWVGAAGRPTELRTGGGDAPDVVQVAVKGASAPPMGAPVVAPSTDAAPGVPTTPTRSLSDDAARLSEADAAAILSHVFIYATAPEMFIGPDVLPFGRVAAAAKHMLYGADCYGYALLASGHTDAVVEADLKPWDYLALIPVIQGAGGSVTDWGGAPLDVHSDGRVVAAANPAVHAAALRVLAGTSGLSPNAAVVVAQAAADARATATAAGATAGNADDTSEAATAANDVNLDETLQLPHLERRVWDVSVGNGAVTGIAVDPIAMLDRLSGRTDSASSLPPSQSSPLDRGVGYVESMTGFGQAVIDDGHSWAVHVELRSVNSRFCDVNLRLPRYLSSYEAEFTAAVKSSLVRGKVIAGVDVRRLQTTDDNEASNGETTRSPTTGAGGSIGADGGNVEHLRGMPIRVDGTAVRSIRALLDEVAATAGLTGAAAVPSLSDVLSFSEVFTKRESEDAAGAVLPLVRLALAAAIDDLRSSRRREGAALEAALDACVSQIQMALTEVEARAPVRVEKERRRLRERLTAALGDDVATREGGPVNESRLELELAVAADRLDVCEEVVRLQSHLQLFRLSFVGVDGPIGSRLNFLTQEMHREASTIAAKANDSAMAQCAIRIKEELERMREQVQNIR</sequence>
<name>A0ACC3CJI9_PYRYE</name>
<evidence type="ECO:0000313" key="1">
    <source>
        <dbReference type="EMBL" id="KAK1870377.1"/>
    </source>
</evidence>
<accession>A0ACC3CJI9</accession>